<feature type="signal peptide" evidence="1">
    <location>
        <begin position="1"/>
        <end position="27"/>
    </location>
</feature>
<gene>
    <name evidence="2" type="ORF">Aph01nite_15370</name>
</gene>
<keyword evidence="3" id="KW-1185">Reference proteome</keyword>
<sequence length="101" mass="10484">MRRISTLFAGLTLAAAALVGSASQAAAADIAPCSRVATGDESSAAWTCHGGDVWFAARATCKSYSTGDEWPAYGQLRKATGQTSYVYCRYAKVIESGPAAL</sequence>
<accession>A0A919Q6J3</accession>
<evidence type="ECO:0000313" key="2">
    <source>
        <dbReference type="EMBL" id="GIH23227.1"/>
    </source>
</evidence>
<proteinExistence type="predicted"/>
<protein>
    <submittedName>
        <fullName evidence="2">Uncharacterized protein</fullName>
    </submittedName>
</protein>
<organism evidence="2 3">
    <name type="scientific">Acrocarpospora phusangensis</name>
    <dbReference type="NCBI Taxonomy" id="1070424"/>
    <lineage>
        <taxon>Bacteria</taxon>
        <taxon>Bacillati</taxon>
        <taxon>Actinomycetota</taxon>
        <taxon>Actinomycetes</taxon>
        <taxon>Streptosporangiales</taxon>
        <taxon>Streptosporangiaceae</taxon>
        <taxon>Acrocarpospora</taxon>
    </lineage>
</organism>
<evidence type="ECO:0000313" key="3">
    <source>
        <dbReference type="Proteomes" id="UP000640052"/>
    </source>
</evidence>
<keyword evidence="1" id="KW-0732">Signal</keyword>
<dbReference type="EMBL" id="BOOA01000009">
    <property type="protein sequence ID" value="GIH23227.1"/>
    <property type="molecule type" value="Genomic_DNA"/>
</dbReference>
<reference evidence="2" key="1">
    <citation type="submission" date="2021-01" db="EMBL/GenBank/DDBJ databases">
        <title>Whole genome shotgun sequence of Acrocarpospora phusangensis NBRC 108782.</title>
        <authorList>
            <person name="Komaki H."/>
            <person name="Tamura T."/>
        </authorList>
    </citation>
    <scope>NUCLEOTIDE SEQUENCE</scope>
    <source>
        <strain evidence="2">NBRC 108782</strain>
    </source>
</reference>
<comment type="caution">
    <text evidence="2">The sequence shown here is derived from an EMBL/GenBank/DDBJ whole genome shotgun (WGS) entry which is preliminary data.</text>
</comment>
<name>A0A919Q6J3_9ACTN</name>
<dbReference type="AlphaFoldDB" id="A0A919Q6J3"/>
<evidence type="ECO:0000256" key="1">
    <source>
        <dbReference type="SAM" id="SignalP"/>
    </source>
</evidence>
<feature type="chain" id="PRO_5038810287" evidence="1">
    <location>
        <begin position="28"/>
        <end position="101"/>
    </location>
</feature>
<dbReference type="Proteomes" id="UP000640052">
    <property type="component" value="Unassembled WGS sequence"/>
</dbReference>